<reference evidence="1" key="1">
    <citation type="submission" date="2020-01" db="EMBL/GenBank/DDBJ databases">
        <authorList>
            <person name="Meier V. D."/>
            <person name="Meier V D."/>
        </authorList>
    </citation>
    <scope>NUCLEOTIDE SEQUENCE</scope>
    <source>
        <strain evidence="1">HLG_WM_MAG_04</strain>
    </source>
</reference>
<name>A0A6S6T604_9BACT</name>
<dbReference type="InterPro" id="IPR007433">
    <property type="entry name" value="DUF481"/>
</dbReference>
<proteinExistence type="predicted"/>
<accession>A0A6S6T604</accession>
<protein>
    <recommendedName>
        <fullName evidence="2">DUF481 domain-containing protein</fullName>
    </recommendedName>
</protein>
<evidence type="ECO:0000313" key="1">
    <source>
        <dbReference type="EMBL" id="CAA6810326.1"/>
    </source>
</evidence>
<sequence>MLKKIFLFSFLLTNYAYGFISIEPLVPGEKEEITGEVAIGSKYSAGNTNATSLGLGGKIEYTQEDWLLYLLAAQSYQETDSQRDQNNGHLHFRYLQNLNSTLYSYELFFQTEFDEFQDIKQRNLLGANIRKKLELPFDKFYVGLGVFYSYIEPSSVNALDPIRKDIYGNSYISFLKKINENFFITYLGYYQPNSEDLSDFRISQTVQLNTSITKQFTLGLDISHNYNSKPYKQIEKSDTESMVNLKYKF</sequence>
<dbReference type="EMBL" id="CACVAX010000029">
    <property type="protein sequence ID" value="CAA6810326.1"/>
    <property type="molecule type" value="Genomic_DNA"/>
</dbReference>
<organism evidence="1">
    <name type="scientific">uncultured Sulfurovum sp</name>
    <dbReference type="NCBI Taxonomy" id="269237"/>
    <lineage>
        <taxon>Bacteria</taxon>
        <taxon>Pseudomonadati</taxon>
        <taxon>Campylobacterota</taxon>
        <taxon>Epsilonproteobacteria</taxon>
        <taxon>Campylobacterales</taxon>
        <taxon>Sulfurovaceae</taxon>
        <taxon>Sulfurovum</taxon>
        <taxon>environmental samples</taxon>
    </lineage>
</organism>
<gene>
    <name evidence="1" type="ORF">HELGO_WM17780</name>
</gene>
<evidence type="ECO:0008006" key="2">
    <source>
        <dbReference type="Google" id="ProtNLM"/>
    </source>
</evidence>
<dbReference type="AlphaFoldDB" id="A0A6S6T604"/>
<dbReference type="Pfam" id="PF04338">
    <property type="entry name" value="DUF481"/>
    <property type="match status" value="1"/>
</dbReference>